<dbReference type="GO" id="GO:0006313">
    <property type="term" value="P:DNA transposition"/>
    <property type="evidence" value="ECO:0007669"/>
    <property type="project" value="InterPro"/>
</dbReference>
<dbReference type="EMBL" id="SRLE01000038">
    <property type="protein sequence ID" value="TGD70427.1"/>
    <property type="molecule type" value="Genomic_DNA"/>
</dbReference>
<evidence type="ECO:0000313" key="4">
    <source>
        <dbReference type="Proteomes" id="UP000298050"/>
    </source>
</evidence>
<dbReference type="GO" id="GO:0003677">
    <property type="term" value="F:DNA binding"/>
    <property type="evidence" value="ECO:0007669"/>
    <property type="project" value="InterPro"/>
</dbReference>
<dbReference type="SUPFAM" id="SSF46689">
    <property type="entry name" value="Homeodomain-like"/>
    <property type="match status" value="1"/>
</dbReference>
<proteinExistence type="inferred from homology"/>
<evidence type="ECO:0000313" key="3">
    <source>
        <dbReference type="EMBL" id="TGD70427.1"/>
    </source>
</evidence>
<dbReference type="PROSITE" id="PS50994">
    <property type="entry name" value="INTEGRASE"/>
    <property type="match status" value="1"/>
</dbReference>
<dbReference type="SUPFAM" id="SSF53098">
    <property type="entry name" value="Ribonuclease H-like"/>
    <property type="match status" value="1"/>
</dbReference>
<dbReference type="Pfam" id="PF01527">
    <property type="entry name" value="HTH_Tnp_1"/>
    <property type="match status" value="1"/>
</dbReference>
<dbReference type="Proteomes" id="UP000298050">
    <property type="component" value="Unassembled WGS sequence"/>
</dbReference>
<dbReference type="Pfam" id="PF13333">
    <property type="entry name" value="rve_2"/>
    <property type="match status" value="1"/>
</dbReference>
<dbReference type="InterPro" id="IPR009057">
    <property type="entry name" value="Homeodomain-like_sf"/>
</dbReference>
<evidence type="ECO:0000256" key="1">
    <source>
        <dbReference type="ARBA" id="ARBA00009964"/>
    </source>
</evidence>
<protein>
    <submittedName>
        <fullName evidence="3">IS3 family transposase</fullName>
    </submittedName>
</protein>
<dbReference type="Pfam" id="PF13276">
    <property type="entry name" value="HTH_21"/>
    <property type="match status" value="1"/>
</dbReference>
<sequence>MPRYTRPRKTWQYSNEFKAKAVQLSHLPDVKVKDVAEALDIHPFMLSRWRKELREGRIVVEDTKPTDLEMEKKEMDRLRQLERENARLKKENELPKKVATVSGGTTSERFGFIQRYGRELGVRYLCDWLGVSPSGYYSWLKRKPSVRAIEEVALLEEIHRIHAKSRGTYGSPRVHRMLRRDGIRVGEKRVAKLMRQSGLKGRVVTVTQRRPAWKRFQQDGENLRLGLSLPTAPDQQWVADLTYIKVGTSYQHLITIMDLYSRRIIGWSLCSNRTAGDVLPLLQRVIARRKPAPGLIFHTDRGIEFMAYAIQEELARHGLQRSYNRLGHCTDNAHMESFYHSLKAELIRGRCFANEPALRSALASYINGFYNRERLHSGIAYMSPAEYEADAA</sequence>
<gene>
    <name evidence="3" type="ORF">E4634_21080</name>
</gene>
<comment type="caution">
    <text evidence="3">The sequence shown here is derived from an EMBL/GenBank/DDBJ whole genome shotgun (WGS) entry which is preliminary data.</text>
</comment>
<dbReference type="InterPro" id="IPR025948">
    <property type="entry name" value="HTH-like_dom"/>
</dbReference>
<dbReference type="InterPro" id="IPR002514">
    <property type="entry name" value="Transposase_8"/>
</dbReference>
<evidence type="ECO:0000259" key="2">
    <source>
        <dbReference type="PROSITE" id="PS50994"/>
    </source>
</evidence>
<dbReference type="InterPro" id="IPR050900">
    <property type="entry name" value="Transposase_IS3/IS150/IS904"/>
</dbReference>
<dbReference type="Pfam" id="PF00665">
    <property type="entry name" value="rve"/>
    <property type="match status" value="1"/>
</dbReference>
<feature type="domain" description="Integrase catalytic" evidence="2">
    <location>
        <begin position="229"/>
        <end position="392"/>
    </location>
</feature>
<dbReference type="InterPro" id="IPR048020">
    <property type="entry name" value="Transpos_IS3"/>
</dbReference>
<dbReference type="InterPro" id="IPR001584">
    <property type="entry name" value="Integrase_cat-core"/>
</dbReference>
<name>A0A4Z0LT93_9GAMM</name>
<dbReference type="Gene3D" id="3.30.420.10">
    <property type="entry name" value="Ribonuclease H-like superfamily/Ribonuclease H"/>
    <property type="match status" value="1"/>
</dbReference>
<dbReference type="PANTHER" id="PTHR46889:SF4">
    <property type="entry name" value="TRANSPOSASE INSO FOR INSERTION SEQUENCE ELEMENT IS911B-RELATED"/>
    <property type="match status" value="1"/>
</dbReference>
<dbReference type="OrthoDB" id="9810995at2"/>
<dbReference type="Gene3D" id="1.10.10.60">
    <property type="entry name" value="Homeodomain-like"/>
    <property type="match status" value="1"/>
</dbReference>
<dbReference type="GO" id="GO:0004803">
    <property type="term" value="F:transposase activity"/>
    <property type="evidence" value="ECO:0007669"/>
    <property type="project" value="InterPro"/>
</dbReference>
<dbReference type="InterPro" id="IPR012337">
    <property type="entry name" value="RNaseH-like_sf"/>
</dbReference>
<keyword evidence="4" id="KW-1185">Reference proteome</keyword>
<dbReference type="PANTHER" id="PTHR46889">
    <property type="entry name" value="TRANSPOSASE INSF FOR INSERTION SEQUENCE IS3B-RELATED"/>
    <property type="match status" value="1"/>
</dbReference>
<dbReference type="RefSeq" id="WP_135446662.1">
    <property type="nucleotide sequence ID" value="NZ_SRLE01000038.1"/>
</dbReference>
<dbReference type="AlphaFoldDB" id="A0A4Z0LT93"/>
<reference evidence="3 4" key="1">
    <citation type="submission" date="2019-04" db="EMBL/GenBank/DDBJ databases">
        <title>Taxonomy of novel Haliea sp. from mangrove soil of West Coast of India.</title>
        <authorList>
            <person name="Verma A."/>
            <person name="Kumar P."/>
            <person name="Krishnamurthi S."/>
        </authorList>
    </citation>
    <scope>NUCLEOTIDE SEQUENCE [LARGE SCALE GENOMIC DNA]</scope>
    <source>
        <strain evidence="3 4">SAOS-164</strain>
    </source>
</reference>
<comment type="similarity">
    <text evidence="1">Belongs to the transposase 8 family.</text>
</comment>
<dbReference type="GO" id="GO:0015074">
    <property type="term" value="P:DNA integration"/>
    <property type="evidence" value="ECO:0007669"/>
    <property type="project" value="InterPro"/>
</dbReference>
<dbReference type="NCBIfam" id="NF033516">
    <property type="entry name" value="transpos_IS3"/>
    <property type="match status" value="1"/>
</dbReference>
<organism evidence="3 4">
    <name type="scientific">Mangrovimicrobium sediminis</name>
    <dbReference type="NCBI Taxonomy" id="2562682"/>
    <lineage>
        <taxon>Bacteria</taxon>
        <taxon>Pseudomonadati</taxon>
        <taxon>Pseudomonadota</taxon>
        <taxon>Gammaproteobacteria</taxon>
        <taxon>Cellvibrionales</taxon>
        <taxon>Halieaceae</taxon>
        <taxon>Mangrovimicrobium</taxon>
    </lineage>
</organism>
<accession>A0A4Z0LT93</accession>
<dbReference type="InterPro" id="IPR036397">
    <property type="entry name" value="RNaseH_sf"/>
</dbReference>